<sequence>MIQERHSPDQNVLHITDSRTGINYNIPITHNSVRALDLKAIKVPNEGDVSNEADDAEGGLRLLDPGFQNTAAKESKITYV</sequence>
<reference evidence="1 2" key="1">
    <citation type="submission" date="2024-09" db="EMBL/GenBank/DDBJ databases">
        <title>Rethinking Asexuality: The Enigmatic Case of Functional Sexual Genes in Lepraria (Stereocaulaceae).</title>
        <authorList>
            <person name="Doellman M."/>
            <person name="Sun Y."/>
            <person name="Barcenas-Pena A."/>
            <person name="Lumbsch H.T."/>
            <person name="Grewe F."/>
        </authorList>
    </citation>
    <scope>NUCLEOTIDE SEQUENCE [LARGE SCALE GENOMIC DNA]</scope>
    <source>
        <strain evidence="1 2">Grewe 0041</strain>
    </source>
</reference>
<comment type="caution">
    <text evidence="1">The sequence shown here is derived from an EMBL/GenBank/DDBJ whole genome shotgun (WGS) entry which is preliminary data.</text>
</comment>
<gene>
    <name evidence="1" type="ORF">ABVK25_010036</name>
</gene>
<keyword evidence="2" id="KW-1185">Reference proteome</keyword>
<dbReference type="EMBL" id="JBHFEH010000059">
    <property type="protein sequence ID" value="KAL2049695.1"/>
    <property type="molecule type" value="Genomic_DNA"/>
</dbReference>
<organism evidence="1 2">
    <name type="scientific">Lepraria finkii</name>
    <dbReference type="NCBI Taxonomy" id="1340010"/>
    <lineage>
        <taxon>Eukaryota</taxon>
        <taxon>Fungi</taxon>
        <taxon>Dikarya</taxon>
        <taxon>Ascomycota</taxon>
        <taxon>Pezizomycotina</taxon>
        <taxon>Lecanoromycetes</taxon>
        <taxon>OSLEUM clade</taxon>
        <taxon>Lecanoromycetidae</taxon>
        <taxon>Lecanorales</taxon>
        <taxon>Lecanorineae</taxon>
        <taxon>Stereocaulaceae</taxon>
        <taxon>Lepraria</taxon>
    </lineage>
</organism>
<evidence type="ECO:0000313" key="2">
    <source>
        <dbReference type="Proteomes" id="UP001590951"/>
    </source>
</evidence>
<evidence type="ECO:0000313" key="1">
    <source>
        <dbReference type="EMBL" id="KAL2049695.1"/>
    </source>
</evidence>
<dbReference type="Proteomes" id="UP001590951">
    <property type="component" value="Unassembled WGS sequence"/>
</dbReference>
<accession>A0ABR4AWP2</accession>
<protein>
    <submittedName>
        <fullName evidence="1">Uncharacterized protein</fullName>
    </submittedName>
</protein>
<proteinExistence type="predicted"/>
<name>A0ABR4AWP2_9LECA</name>